<protein>
    <submittedName>
        <fullName evidence="2">Uncharacterized protein</fullName>
    </submittedName>
</protein>
<proteinExistence type="predicted"/>
<keyword evidence="1" id="KW-0472">Membrane</keyword>
<accession>A0AAU8LVG7</accession>
<feature type="transmembrane region" description="Helical" evidence="1">
    <location>
        <begin position="21"/>
        <end position="40"/>
    </location>
</feature>
<dbReference type="EMBL" id="CP159373">
    <property type="protein sequence ID" value="XCN73520.1"/>
    <property type="molecule type" value="Genomic_DNA"/>
</dbReference>
<name>A0AAU8LVG7_9BACT</name>
<dbReference type="KEGG" id="eaj:Q3M24_01855"/>
<gene>
    <name evidence="2" type="ORF">Q3M24_01855</name>
</gene>
<evidence type="ECO:0000313" key="2">
    <source>
        <dbReference type="EMBL" id="XCN73520.1"/>
    </source>
</evidence>
<dbReference type="AlphaFoldDB" id="A0AAU8LVG7"/>
<sequence length="74" mass="8311">MKKEKNNTAPKKAEQEHIEDILLELFVFSASLGFIGRLLIDAERAYDSVLIGKIVDHYTGLISDGLTRLQGELH</sequence>
<organism evidence="2">
    <name type="scientific">Candidatus Electrothrix aestuarii</name>
    <dbReference type="NCBI Taxonomy" id="3062594"/>
    <lineage>
        <taxon>Bacteria</taxon>
        <taxon>Pseudomonadati</taxon>
        <taxon>Thermodesulfobacteriota</taxon>
        <taxon>Desulfobulbia</taxon>
        <taxon>Desulfobulbales</taxon>
        <taxon>Desulfobulbaceae</taxon>
        <taxon>Candidatus Electrothrix</taxon>
    </lineage>
</organism>
<keyword evidence="1" id="KW-0812">Transmembrane</keyword>
<keyword evidence="1" id="KW-1133">Transmembrane helix</keyword>
<reference evidence="2" key="2">
    <citation type="submission" date="2024-06" db="EMBL/GenBank/DDBJ databases">
        <authorList>
            <person name="Plum-Jensen L.E."/>
            <person name="Schramm A."/>
            <person name="Marshall I.P.G."/>
        </authorList>
    </citation>
    <scope>NUCLEOTIDE SEQUENCE</scope>
    <source>
        <strain evidence="2">Rat1</strain>
    </source>
</reference>
<reference evidence="2" key="1">
    <citation type="journal article" date="2024" name="Syst. Appl. Microbiol.">
        <title>First single-strain enrichments of Electrothrix cable bacteria, description of E. aestuarii sp. nov. and E. rattekaaiensis sp. nov., and proposal of a cable bacteria taxonomy following the rules of the SeqCode.</title>
        <authorList>
            <person name="Plum-Jensen L.E."/>
            <person name="Schramm A."/>
            <person name="Marshall I.P.G."/>
        </authorList>
    </citation>
    <scope>NUCLEOTIDE SEQUENCE</scope>
    <source>
        <strain evidence="2">Rat1</strain>
    </source>
</reference>
<evidence type="ECO:0000256" key="1">
    <source>
        <dbReference type="SAM" id="Phobius"/>
    </source>
</evidence>